<accession>W2SSS1</accession>
<gene>
    <name evidence="2" type="ORF">NECAME_04471</name>
</gene>
<feature type="compositionally biased region" description="Polar residues" evidence="1">
    <location>
        <begin position="64"/>
        <end position="75"/>
    </location>
</feature>
<sequence length="212" mass="22992">MCAMLSAYLHYFFCSESSAPSLRRRPRETTFGVSEDDTSEERNWTPAMQACTSTAAVHHRPPSGGTSTTSRKTNGFLSNGCSQPSSAYGSYSPATATLSNGYVNGSKFKSDVFGSTVLLYKCARRAQWRPTVAIRSHARKKKKLTTRSEYIRKRLLRLALSSKPPLNAARASPRLTQGCGASPRSSVASYSSHTSGIGASPPMARRSPQSNK</sequence>
<organism evidence="2 3">
    <name type="scientific">Necator americanus</name>
    <name type="common">Human hookworm</name>
    <dbReference type="NCBI Taxonomy" id="51031"/>
    <lineage>
        <taxon>Eukaryota</taxon>
        <taxon>Metazoa</taxon>
        <taxon>Ecdysozoa</taxon>
        <taxon>Nematoda</taxon>
        <taxon>Chromadorea</taxon>
        <taxon>Rhabditida</taxon>
        <taxon>Rhabditina</taxon>
        <taxon>Rhabditomorpha</taxon>
        <taxon>Strongyloidea</taxon>
        <taxon>Ancylostomatidae</taxon>
        <taxon>Bunostominae</taxon>
        <taxon>Necator</taxon>
    </lineage>
</organism>
<protein>
    <submittedName>
        <fullName evidence="2">Uncharacterized protein</fullName>
    </submittedName>
</protein>
<feature type="region of interest" description="Disordered" evidence="1">
    <location>
        <begin position="54"/>
        <end position="75"/>
    </location>
</feature>
<evidence type="ECO:0000313" key="3">
    <source>
        <dbReference type="Proteomes" id="UP000053676"/>
    </source>
</evidence>
<dbReference type="KEGG" id="nai:NECAME_04471"/>
<feature type="non-terminal residue" evidence="2">
    <location>
        <position position="212"/>
    </location>
</feature>
<proteinExistence type="predicted"/>
<dbReference type="Proteomes" id="UP000053676">
    <property type="component" value="Unassembled WGS sequence"/>
</dbReference>
<reference evidence="3" key="1">
    <citation type="journal article" date="2014" name="Nat. Genet.">
        <title>Genome of the human hookworm Necator americanus.</title>
        <authorList>
            <person name="Tang Y.T."/>
            <person name="Gao X."/>
            <person name="Rosa B.A."/>
            <person name="Abubucker S."/>
            <person name="Hallsworth-Pepin K."/>
            <person name="Martin J."/>
            <person name="Tyagi R."/>
            <person name="Heizer E."/>
            <person name="Zhang X."/>
            <person name="Bhonagiri-Palsikar V."/>
            <person name="Minx P."/>
            <person name="Warren W.C."/>
            <person name="Wang Q."/>
            <person name="Zhan B."/>
            <person name="Hotez P.J."/>
            <person name="Sternberg P.W."/>
            <person name="Dougall A."/>
            <person name="Gaze S.T."/>
            <person name="Mulvenna J."/>
            <person name="Sotillo J."/>
            <person name="Ranganathan S."/>
            <person name="Rabelo E.M."/>
            <person name="Wilson R.K."/>
            <person name="Felgner P.L."/>
            <person name="Bethony J."/>
            <person name="Hawdon J.M."/>
            <person name="Gasser R.B."/>
            <person name="Loukas A."/>
            <person name="Mitreva M."/>
        </authorList>
    </citation>
    <scope>NUCLEOTIDE SEQUENCE [LARGE SCALE GENOMIC DNA]</scope>
</reference>
<feature type="compositionally biased region" description="Low complexity" evidence="1">
    <location>
        <begin position="182"/>
        <end position="192"/>
    </location>
</feature>
<dbReference type="STRING" id="51031.W2SSS1"/>
<evidence type="ECO:0000256" key="1">
    <source>
        <dbReference type="SAM" id="MobiDB-lite"/>
    </source>
</evidence>
<dbReference type="AlphaFoldDB" id="W2SSS1"/>
<dbReference type="OrthoDB" id="10532158at2759"/>
<evidence type="ECO:0000313" key="2">
    <source>
        <dbReference type="EMBL" id="ETN72568.1"/>
    </source>
</evidence>
<name>W2SSS1_NECAM</name>
<keyword evidence="3" id="KW-1185">Reference proteome</keyword>
<dbReference type="EMBL" id="KI663873">
    <property type="protein sequence ID" value="ETN72568.1"/>
    <property type="molecule type" value="Genomic_DNA"/>
</dbReference>
<feature type="region of interest" description="Disordered" evidence="1">
    <location>
        <begin position="167"/>
        <end position="212"/>
    </location>
</feature>
<feature type="region of interest" description="Disordered" evidence="1">
    <location>
        <begin position="24"/>
        <end position="43"/>
    </location>
</feature>